<dbReference type="InterPro" id="IPR029341">
    <property type="entry name" value="FAM21/CAPZIP"/>
</dbReference>
<proteinExistence type="predicted"/>
<evidence type="ECO:0000259" key="2">
    <source>
        <dbReference type="Pfam" id="PF15255"/>
    </source>
</evidence>
<dbReference type="OrthoDB" id="9450049at2759"/>
<evidence type="ECO:0000313" key="4">
    <source>
        <dbReference type="RefSeq" id="XP_047017868.1"/>
    </source>
</evidence>
<dbReference type="AlphaFoldDB" id="A0A979FCE2"/>
<feature type="compositionally biased region" description="Basic and acidic residues" evidence="1">
    <location>
        <begin position="251"/>
        <end position="280"/>
    </location>
</feature>
<dbReference type="GeneID" id="108278736"/>
<evidence type="ECO:0000256" key="1">
    <source>
        <dbReference type="SAM" id="MobiDB-lite"/>
    </source>
</evidence>
<reference evidence="3" key="1">
    <citation type="journal article" date="2016" name="Nat. Commun.">
        <title>The channel catfish genome sequence provides insights into the evolution of scale formation in teleosts.</title>
        <authorList>
            <person name="Liu Z."/>
            <person name="Liu S."/>
            <person name="Yao J."/>
            <person name="Bao L."/>
            <person name="Zhang J."/>
            <person name="Li Y."/>
            <person name="Jiang C."/>
            <person name="Sun L."/>
            <person name="Wang R."/>
            <person name="Zhang Y."/>
            <person name="Zhou T."/>
            <person name="Zeng Q."/>
            <person name="Fu Q."/>
            <person name="Gao S."/>
            <person name="Li N."/>
            <person name="Koren S."/>
            <person name="Jiang Y."/>
            <person name="Zimin A."/>
            <person name="Xu P."/>
            <person name="Phillippy A.M."/>
            <person name="Geng X."/>
            <person name="Song L."/>
            <person name="Sun F."/>
            <person name="Li C."/>
            <person name="Wang X."/>
            <person name="Chen A."/>
            <person name="Jin Y."/>
            <person name="Yuan Z."/>
            <person name="Yang Y."/>
            <person name="Tan S."/>
            <person name="Peatman E."/>
            <person name="Lu J."/>
            <person name="Qin Z."/>
            <person name="Dunham R."/>
            <person name="Li Z."/>
            <person name="Sonstegard T."/>
            <person name="Feng J."/>
            <person name="Danzmann R.G."/>
            <person name="Schroeder S."/>
            <person name="Scheffler B."/>
            <person name="Duke M.V."/>
            <person name="Ballard L."/>
            <person name="Kucuktas H."/>
            <person name="Kaltenboeck L."/>
            <person name="Liu H."/>
            <person name="Armbruster J."/>
            <person name="Xie Y."/>
            <person name="Kirby M.L."/>
            <person name="Tian Y."/>
            <person name="Flanagan M.E."/>
            <person name="Mu W."/>
            <person name="Waldbieser G.C."/>
        </authorList>
    </citation>
    <scope>NUCLEOTIDE SEQUENCE [LARGE SCALE GENOMIC DNA]</scope>
    <source>
        <strain evidence="3">SDA103</strain>
    </source>
</reference>
<dbReference type="Proteomes" id="UP000221080">
    <property type="component" value="Chromosome 18"/>
</dbReference>
<reference evidence="4" key="2">
    <citation type="submission" date="2025-08" db="UniProtKB">
        <authorList>
            <consortium name="RefSeq"/>
        </authorList>
    </citation>
    <scope>IDENTIFICATION</scope>
    <source>
        <tissue evidence="4">Blood</tissue>
    </source>
</reference>
<feature type="region of interest" description="Disordered" evidence="1">
    <location>
        <begin position="21"/>
        <end position="315"/>
    </location>
</feature>
<feature type="compositionally biased region" description="Basic residues" evidence="1">
    <location>
        <begin position="147"/>
        <end position="164"/>
    </location>
</feature>
<dbReference type="RefSeq" id="XP_047017868.1">
    <property type="nucleotide sequence ID" value="XM_047161912.2"/>
</dbReference>
<protein>
    <submittedName>
        <fullName evidence="4">Duboraya isoform X1</fullName>
    </submittedName>
</protein>
<accession>A0A979FCE2</accession>
<sequence>MDNNTDKKGSRLSVAELAGKFACQAPLPTADEVNKPVRRRPPRTLPIPASNDVGQGQDEKAEVGSHPPRKNRNSALIEKLQASLPPTAFLPSPLSPGAGKPQMPFFPPLSPCSPVSPTSASKPSLTETPASFETPAEGSVLLSINKGRARHSIKRRPPSRRLRKSSGEEGETEEERATLTVSGLTTPDGKENDVFEKQKVEKEEIDHTNAESATSKQQQDQERHEESADSEQQPLASVGGEEESRECVVSGEKEETVEEEKKSEQPELDSRKEESTKQEHDDETTMETQRDLAAATEDKTEQEVKKEEEEGVNSV</sequence>
<organism evidence="3 4">
    <name type="scientific">Ictalurus punctatus</name>
    <name type="common">Channel catfish</name>
    <name type="synonym">Silurus punctatus</name>
    <dbReference type="NCBI Taxonomy" id="7998"/>
    <lineage>
        <taxon>Eukaryota</taxon>
        <taxon>Metazoa</taxon>
        <taxon>Chordata</taxon>
        <taxon>Craniata</taxon>
        <taxon>Vertebrata</taxon>
        <taxon>Euteleostomi</taxon>
        <taxon>Actinopterygii</taxon>
        <taxon>Neopterygii</taxon>
        <taxon>Teleostei</taxon>
        <taxon>Ostariophysi</taxon>
        <taxon>Siluriformes</taxon>
        <taxon>Ictaluridae</taxon>
        <taxon>Ictalurus</taxon>
    </lineage>
</organism>
<gene>
    <name evidence="4" type="primary">dub</name>
</gene>
<dbReference type="Pfam" id="PF15255">
    <property type="entry name" value="CAP-ZIP_m"/>
    <property type="match status" value="1"/>
</dbReference>
<evidence type="ECO:0000313" key="3">
    <source>
        <dbReference type="Proteomes" id="UP000221080"/>
    </source>
</evidence>
<keyword evidence="3" id="KW-1185">Reference proteome</keyword>
<dbReference type="CTD" id="566846"/>
<feature type="compositionally biased region" description="Polar residues" evidence="1">
    <location>
        <begin position="113"/>
        <end position="131"/>
    </location>
</feature>
<feature type="compositionally biased region" description="Basic and acidic residues" evidence="1">
    <location>
        <begin position="296"/>
        <end position="308"/>
    </location>
</feature>
<feature type="domain" description="FAM21/CAPZIP" evidence="2">
    <location>
        <begin position="70"/>
        <end position="187"/>
    </location>
</feature>
<name>A0A979FCE2_ICTPU</name>
<feature type="compositionally biased region" description="Basic and acidic residues" evidence="1">
    <location>
        <begin position="188"/>
        <end position="209"/>
    </location>
</feature>